<dbReference type="InterPro" id="IPR050706">
    <property type="entry name" value="Cyclic-di-GMP_PDE-like"/>
</dbReference>
<dbReference type="EMBL" id="SZPX01000002">
    <property type="protein sequence ID" value="TKI70470.1"/>
    <property type="molecule type" value="Genomic_DNA"/>
</dbReference>
<dbReference type="InterPro" id="IPR035919">
    <property type="entry name" value="EAL_sf"/>
</dbReference>
<dbReference type="OrthoDB" id="9790732at2"/>
<dbReference type="InterPro" id="IPR043128">
    <property type="entry name" value="Rev_trsase/Diguanyl_cyclase"/>
</dbReference>
<evidence type="ECO:0000313" key="3">
    <source>
        <dbReference type="EMBL" id="TKI70470.1"/>
    </source>
</evidence>
<dbReference type="Gene3D" id="3.30.70.270">
    <property type="match status" value="1"/>
</dbReference>
<dbReference type="PANTHER" id="PTHR33121:SF71">
    <property type="entry name" value="OXYGEN SENSOR PROTEIN DOSP"/>
    <property type="match status" value="1"/>
</dbReference>
<dbReference type="Proteomes" id="UP000309561">
    <property type="component" value="Unassembled WGS sequence"/>
</dbReference>
<dbReference type="NCBIfam" id="TIGR00254">
    <property type="entry name" value="GGDEF"/>
    <property type="match status" value="1"/>
</dbReference>
<evidence type="ECO:0000259" key="2">
    <source>
        <dbReference type="PROSITE" id="PS50887"/>
    </source>
</evidence>
<dbReference type="CDD" id="cd01948">
    <property type="entry name" value="EAL"/>
    <property type="match status" value="1"/>
</dbReference>
<comment type="caution">
    <text evidence="3">The sequence shown here is derived from an EMBL/GenBank/DDBJ whole genome shotgun (WGS) entry which is preliminary data.</text>
</comment>
<dbReference type="GO" id="GO:0071111">
    <property type="term" value="F:cyclic-guanylate-specific phosphodiesterase activity"/>
    <property type="evidence" value="ECO:0007669"/>
    <property type="project" value="InterPro"/>
</dbReference>
<dbReference type="SMART" id="SM00052">
    <property type="entry name" value="EAL"/>
    <property type="match status" value="1"/>
</dbReference>
<dbReference type="SMART" id="SM00267">
    <property type="entry name" value="GGDEF"/>
    <property type="match status" value="1"/>
</dbReference>
<dbReference type="InterPro" id="IPR029787">
    <property type="entry name" value="Nucleotide_cyclase"/>
</dbReference>
<feature type="domain" description="EAL" evidence="1">
    <location>
        <begin position="284"/>
        <end position="526"/>
    </location>
</feature>
<dbReference type="PROSITE" id="PS50887">
    <property type="entry name" value="GGDEF"/>
    <property type="match status" value="1"/>
</dbReference>
<dbReference type="SUPFAM" id="SSF55073">
    <property type="entry name" value="Nucleotide cyclase"/>
    <property type="match status" value="1"/>
</dbReference>
<dbReference type="SUPFAM" id="SSF141868">
    <property type="entry name" value="EAL domain-like"/>
    <property type="match status" value="1"/>
</dbReference>
<dbReference type="AlphaFoldDB" id="A0A4U2ZAD6"/>
<sequence length="526" mass="61241">MTLESEILDVNSFKLESSREIQSVIRDLEKLNKDNVLIHIISFIHNTVLVQSLKNELAKILPNAKIVLLKHEDKAKTQLTIYSLKKEIDPQNLSDEIAKELYTRAVEESSSVKEYRNKLFSRYFTDHLTNLPNTYKLRNDLDEFKEFSLVVFNIDNFQMINNFYGYIVGDYVIEKVGKFLKENIPQHHIYKLSGDEFAFIIDREIGFYELKDYLEELYEKMKNIIIEYQDINIYVDFTLASSANRDSKNIFSKVSMALKYAKEIGAKYWIYEDRMNFENEYERNLKLSGIVRDAVENLRVLPYFQAIVDTKTLEIKKYECLARLIDKNGKILSPALFIPVAKKIKVYNIVTKAIIDKSFETFENSEFEFSINLSIEDIMSSEIFNFIIQKLKNSKASRRVIFELLESDAVEDFKKVDRFISEVKRYGARIAIDDFGSGYSNFGYLTRMNADFIKIDGSLVQDIDVDRNALFIVETIVEFAKKLGIQTIAEYVHSSVIMDIVKKLGVDYSQGYYIDEPSIGLLKKDN</sequence>
<dbReference type="PROSITE" id="PS50883">
    <property type="entry name" value="EAL"/>
    <property type="match status" value="1"/>
</dbReference>
<protein>
    <submittedName>
        <fullName evidence="3">Bifunctional diguanylate cyclase/phosphodiesterase</fullName>
    </submittedName>
</protein>
<name>A0A4U2ZAD6_9BACT</name>
<evidence type="ECO:0000259" key="1">
    <source>
        <dbReference type="PROSITE" id="PS50883"/>
    </source>
</evidence>
<dbReference type="InterPro" id="IPR001633">
    <property type="entry name" value="EAL_dom"/>
</dbReference>
<reference evidence="3 4" key="1">
    <citation type="submission" date="2019-04" db="EMBL/GenBank/DDBJ databases">
        <title>Sulfurimonas crateris sp. nov. a facultative anaerobic sulfur-oxidizing chemolithautotrophic bacterium isolated from a terrestrial mud vulcano.</title>
        <authorList>
            <person name="Ratnikova N.M."/>
            <person name="Slobodkin A.I."/>
            <person name="Merkel A.Y."/>
            <person name="Novikov A."/>
            <person name="Bonch-Osmolovskaya E.A."/>
            <person name="Slobodkina G.B."/>
        </authorList>
    </citation>
    <scope>NUCLEOTIDE SEQUENCE [LARGE SCALE GENOMIC DNA]</scope>
    <source>
        <strain evidence="3 4">SN118</strain>
    </source>
</reference>
<dbReference type="PANTHER" id="PTHR33121">
    <property type="entry name" value="CYCLIC DI-GMP PHOSPHODIESTERASE PDEF"/>
    <property type="match status" value="1"/>
</dbReference>
<accession>A0A4U2ZAD6</accession>
<feature type="domain" description="GGDEF" evidence="2">
    <location>
        <begin position="145"/>
        <end position="274"/>
    </location>
</feature>
<keyword evidence="4" id="KW-1185">Reference proteome</keyword>
<proteinExistence type="predicted"/>
<dbReference type="Pfam" id="PF00563">
    <property type="entry name" value="EAL"/>
    <property type="match status" value="1"/>
</dbReference>
<dbReference type="CDD" id="cd01949">
    <property type="entry name" value="GGDEF"/>
    <property type="match status" value="1"/>
</dbReference>
<organism evidence="3 4">
    <name type="scientific">Sulfurimonas crateris</name>
    <dbReference type="NCBI Taxonomy" id="2574727"/>
    <lineage>
        <taxon>Bacteria</taxon>
        <taxon>Pseudomonadati</taxon>
        <taxon>Campylobacterota</taxon>
        <taxon>Epsilonproteobacteria</taxon>
        <taxon>Campylobacterales</taxon>
        <taxon>Sulfurimonadaceae</taxon>
        <taxon>Sulfurimonas</taxon>
    </lineage>
</organism>
<gene>
    <name evidence="3" type="ORF">FCU45_03745</name>
</gene>
<dbReference type="Gene3D" id="3.20.20.450">
    <property type="entry name" value="EAL domain"/>
    <property type="match status" value="1"/>
</dbReference>
<evidence type="ECO:0000313" key="4">
    <source>
        <dbReference type="Proteomes" id="UP000309561"/>
    </source>
</evidence>
<dbReference type="InterPro" id="IPR000160">
    <property type="entry name" value="GGDEF_dom"/>
</dbReference>
<dbReference type="Pfam" id="PF00990">
    <property type="entry name" value="GGDEF"/>
    <property type="match status" value="1"/>
</dbReference>